<reference evidence="3" key="1">
    <citation type="journal article" date="2023" name="Commun. Biol.">
        <title>Genome analysis of Parmales, the sister group of diatoms, reveals the evolutionary specialization of diatoms from phago-mixotrophs to photoautotrophs.</title>
        <authorList>
            <person name="Ban H."/>
            <person name="Sato S."/>
            <person name="Yoshikawa S."/>
            <person name="Yamada K."/>
            <person name="Nakamura Y."/>
            <person name="Ichinomiya M."/>
            <person name="Sato N."/>
            <person name="Blanc-Mathieu R."/>
            <person name="Endo H."/>
            <person name="Kuwata A."/>
            <person name="Ogata H."/>
        </authorList>
    </citation>
    <scope>NUCLEOTIDE SEQUENCE [LARGE SCALE GENOMIC DNA]</scope>
    <source>
        <strain evidence="3">NIES 3701</strain>
    </source>
</reference>
<sequence>MSGADGMPSEWRRASINSFTTDLDGQGPSLVPSLQPGDSSGSSSSVPREWRRASMSYMLTREMSEEIKEESERRSSRRGSIGSLDLGSFGSSPPVSPNGDFEGVPRDWRRASKFHPGPPGTEVTEPDSPLTSKNIEKREKESKKISKKMGGIEIPDSWLLNRRESTESVGGDGLNSPLSPGNWLREDSKDRESKEESKNNGEGKEDV</sequence>
<feature type="compositionally biased region" description="Basic and acidic residues" evidence="1">
    <location>
        <begin position="62"/>
        <end position="74"/>
    </location>
</feature>
<dbReference type="Proteomes" id="UP001165085">
    <property type="component" value="Unassembled WGS sequence"/>
</dbReference>
<comment type="caution">
    <text evidence="2">The sequence shown here is derived from an EMBL/GenBank/DDBJ whole genome shotgun (WGS) entry which is preliminary data.</text>
</comment>
<keyword evidence="3" id="KW-1185">Reference proteome</keyword>
<name>A0A9W7BDM7_9STRA</name>
<dbReference type="AlphaFoldDB" id="A0A9W7BDM7"/>
<evidence type="ECO:0000313" key="3">
    <source>
        <dbReference type="Proteomes" id="UP001165085"/>
    </source>
</evidence>
<accession>A0A9W7BDM7</accession>
<proteinExistence type="predicted"/>
<feature type="compositionally biased region" description="Basic and acidic residues" evidence="1">
    <location>
        <begin position="184"/>
        <end position="207"/>
    </location>
</feature>
<organism evidence="2 3">
    <name type="scientific">Triparma strigata</name>
    <dbReference type="NCBI Taxonomy" id="1606541"/>
    <lineage>
        <taxon>Eukaryota</taxon>
        <taxon>Sar</taxon>
        <taxon>Stramenopiles</taxon>
        <taxon>Ochrophyta</taxon>
        <taxon>Bolidophyceae</taxon>
        <taxon>Parmales</taxon>
        <taxon>Triparmaceae</taxon>
        <taxon>Triparma</taxon>
    </lineage>
</organism>
<protein>
    <submittedName>
        <fullName evidence="2">Uncharacterized protein</fullName>
    </submittedName>
</protein>
<evidence type="ECO:0000313" key="2">
    <source>
        <dbReference type="EMBL" id="GMH85762.1"/>
    </source>
</evidence>
<gene>
    <name evidence="2" type="ORF">TrST_g4808</name>
</gene>
<feature type="region of interest" description="Disordered" evidence="1">
    <location>
        <begin position="1"/>
        <end position="207"/>
    </location>
</feature>
<evidence type="ECO:0000256" key="1">
    <source>
        <dbReference type="SAM" id="MobiDB-lite"/>
    </source>
</evidence>
<dbReference type="OrthoDB" id="10510809at2759"/>
<feature type="compositionally biased region" description="Basic and acidic residues" evidence="1">
    <location>
        <begin position="134"/>
        <end position="144"/>
    </location>
</feature>
<dbReference type="EMBL" id="BRXY01000307">
    <property type="protein sequence ID" value="GMH85762.1"/>
    <property type="molecule type" value="Genomic_DNA"/>
</dbReference>